<accession>A0A0S4LFE8</accession>
<dbReference type="AlphaFoldDB" id="A0A0S4LFE8"/>
<keyword evidence="2" id="KW-1185">Reference proteome</keyword>
<organism evidence="1 2">
    <name type="scientific">Candidatus Nitrospira nitrificans</name>
    <dbReference type="NCBI Taxonomy" id="1742973"/>
    <lineage>
        <taxon>Bacteria</taxon>
        <taxon>Pseudomonadati</taxon>
        <taxon>Nitrospirota</taxon>
        <taxon>Nitrospiria</taxon>
        <taxon>Nitrospirales</taxon>
        <taxon>Nitrospiraceae</taxon>
        <taxon>Nitrospira</taxon>
    </lineage>
</organism>
<reference evidence="2" key="1">
    <citation type="submission" date="2015-10" db="EMBL/GenBank/DDBJ databases">
        <authorList>
            <person name="Luecker S."/>
            <person name="Luecker S."/>
        </authorList>
    </citation>
    <scope>NUCLEOTIDE SEQUENCE [LARGE SCALE GENOMIC DNA]</scope>
</reference>
<evidence type="ECO:0000313" key="2">
    <source>
        <dbReference type="Proteomes" id="UP000198736"/>
    </source>
</evidence>
<proteinExistence type="predicted"/>
<name>A0A0S4LFE8_9BACT</name>
<dbReference type="Proteomes" id="UP000198736">
    <property type="component" value="Unassembled WGS sequence"/>
</dbReference>
<sequence length="65" mass="7358">MQALNAVFEAMEDEDEAVRAKATAIIERRCAMEQHVIDLTFSTTRSHSGQLITMRPLKKRPNNAD</sequence>
<evidence type="ECO:0000313" key="1">
    <source>
        <dbReference type="EMBL" id="CUS36291.1"/>
    </source>
</evidence>
<gene>
    <name evidence="1" type="ORF">COMA2_210077</name>
</gene>
<protein>
    <submittedName>
        <fullName evidence="1">Uncharacterized protein</fullName>
    </submittedName>
</protein>
<dbReference type="EMBL" id="CZPZ01000014">
    <property type="protein sequence ID" value="CUS36291.1"/>
    <property type="molecule type" value="Genomic_DNA"/>
</dbReference>